<dbReference type="STRING" id="1802301.A2664_00750"/>
<accession>A0A1G2M3K6</accession>
<dbReference type="SUPFAM" id="SSF53756">
    <property type="entry name" value="UDP-Glycosyltransferase/glycogen phosphorylase"/>
    <property type="match status" value="1"/>
</dbReference>
<dbReference type="PANTHER" id="PTHR46401:SF8">
    <property type="entry name" value="BLL6006 PROTEIN"/>
    <property type="match status" value="1"/>
</dbReference>
<proteinExistence type="predicted"/>
<dbReference type="Pfam" id="PF00534">
    <property type="entry name" value="Glycos_transf_1"/>
    <property type="match status" value="1"/>
</dbReference>
<evidence type="ECO:0000259" key="1">
    <source>
        <dbReference type="Pfam" id="PF00534"/>
    </source>
</evidence>
<dbReference type="InterPro" id="IPR001296">
    <property type="entry name" value="Glyco_trans_1"/>
</dbReference>
<comment type="caution">
    <text evidence="2">The sequence shown here is derived from an EMBL/GenBank/DDBJ whole genome shotgun (WGS) entry which is preliminary data.</text>
</comment>
<name>A0A1G2M3K6_9BACT</name>
<sequence length="424" mass="49246">MRIGFYFECFKKSGGVYQIALNHLEVLRGISNHEFVLFNISPDFPYADFKNLPNWKIIDTVKFSSIEGQTQNKQAPKMRLDYLLKRKLILFVIETLRFFHLYWLENFLARFKAKKRAKIFDGHNLDLLLFHGPAELSIYTKIPSVVIIHDLHHKLTPEFPEMSKLGQWSKREYLYSHLDKNAFRIYVDSEVGKADIVRLYGVDPKKIVPLPPLPPPYIKTEVSEEEKKEVKQKYDLPDRFLFYPAQFWPHKNHFNLVKAVKLLKDRGVVVPLILVGSRQELWGEYERVVELVQTSGLEGQVKILGYVPIEDMSALYKLASGLAMPMYVGWTYVPIVEAWAMGCPIIYSTAHGCPEQGGDAAIYVDPYKSEDIAEKINQFWNDSSLRAQLVQNGYKKLALWTKSDFARTIKKTINDFEQERKRTS</sequence>
<evidence type="ECO:0000313" key="2">
    <source>
        <dbReference type="EMBL" id="OHA18457.1"/>
    </source>
</evidence>
<gene>
    <name evidence="2" type="ORF">A2664_00750</name>
</gene>
<protein>
    <recommendedName>
        <fullName evidence="1">Glycosyl transferase family 1 domain-containing protein</fullName>
    </recommendedName>
</protein>
<feature type="domain" description="Glycosyl transferase family 1" evidence="1">
    <location>
        <begin position="227"/>
        <end position="395"/>
    </location>
</feature>
<dbReference type="Gene3D" id="3.40.50.2000">
    <property type="entry name" value="Glycogen Phosphorylase B"/>
    <property type="match status" value="2"/>
</dbReference>
<evidence type="ECO:0000313" key="3">
    <source>
        <dbReference type="Proteomes" id="UP000178873"/>
    </source>
</evidence>
<dbReference type="PANTHER" id="PTHR46401">
    <property type="entry name" value="GLYCOSYLTRANSFERASE WBBK-RELATED"/>
    <property type="match status" value="1"/>
</dbReference>
<dbReference type="Proteomes" id="UP000178873">
    <property type="component" value="Unassembled WGS sequence"/>
</dbReference>
<dbReference type="EMBL" id="MHRF01000005">
    <property type="protein sequence ID" value="OHA18457.1"/>
    <property type="molecule type" value="Genomic_DNA"/>
</dbReference>
<dbReference type="AlphaFoldDB" id="A0A1G2M3K6"/>
<dbReference type="GO" id="GO:0016757">
    <property type="term" value="F:glycosyltransferase activity"/>
    <property type="evidence" value="ECO:0007669"/>
    <property type="project" value="InterPro"/>
</dbReference>
<dbReference type="CDD" id="cd03809">
    <property type="entry name" value="GT4_MtfB-like"/>
    <property type="match status" value="1"/>
</dbReference>
<organism evidence="2 3">
    <name type="scientific">Candidatus Taylorbacteria bacterium RIFCSPHIGHO2_01_FULL_46_22b</name>
    <dbReference type="NCBI Taxonomy" id="1802301"/>
    <lineage>
        <taxon>Bacteria</taxon>
        <taxon>Candidatus Tayloriibacteriota</taxon>
    </lineage>
</organism>
<reference evidence="2 3" key="1">
    <citation type="journal article" date="2016" name="Nat. Commun.">
        <title>Thousands of microbial genomes shed light on interconnected biogeochemical processes in an aquifer system.</title>
        <authorList>
            <person name="Anantharaman K."/>
            <person name="Brown C.T."/>
            <person name="Hug L.A."/>
            <person name="Sharon I."/>
            <person name="Castelle C.J."/>
            <person name="Probst A.J."/>
            <person name="Thomas B.C."/>
            <person name="Singh A."/>
            <person name="Wilkins M.J."/>
            <person name="Karaoz U."/>
            <person name="Brodie E.L."/>
            <person name="Williams K.H."/>
            <person name="Hubbard S.S."/>
            <person name="Banfield J.F."/>
        </authorList>
    </citation>
    <scope>NUCLEOTIDE SEQUENCE [LARGE SCALE GENOMIC DNA]</scope>
</reference>